<feature type="region of interest" description="Disordered" evidence="1">
    <location>
        <begin position="1"/>
        <end position="59"/>
    </location>
</feature>
<evidence type="ECO:0000313" key="2">
    <source>
        <dbReference type="EMBL" id="PBK64608.1"/>
    </source>
</evidence>
<evidence type="ECO:0000256" key="1">
    <source>
        <dbReference type="SAM" id="MobiDB-lite"/>
    </source>
</evidence>
<dbReference type="EMBL" id="KZ293450">
    <property type="protein sequence ID" value="PBK64608.1"/>
    <property type="molecule type" value="Genomic_DNA"/>
</dbReference>
<evidence type="ECO:0000313" key="3">
    <source>
        <dbReference type="Proteomes" id="UP000218334"/>
    </source>
</evidence>
<keyword evidence="3" id="KW-1185">Reference proteome</keyword>
<accession>A0A2H3BEX8</accession>
<proteinExistence type="predicted"/>
<organism evidence="2 3">
    <name type="scientific">Armillaria solidipes</name>
    <dbReference type="NCBI Taxonomy" id="1076256"/>
    <lineage>
        <taxon>Eukaryota</taxon>
        <taxon>Fungi</taxon>
        <taxon>Dikarya</taxon>
        <taxon>Basidiomycota</taxon>
        <taxon>Agaricomycotina</taxon>
        <taxon>Agaricomycetes</taxon>
        <taxon>Agaricomycetidae</taxon>
        <taxon>Agaricales</taxon>
        <taxon>Marasmiineae</taxon>
        <taxon>Physalacriaceae</taxon>
        <taxon>Armillaria</taxon>
    </lineage>
</organism>
<sequence>MNGPSRITRPTLEFPSPLPSHSPALRSVHVSVREKPSRYSDLSPSQPFGHQPRRASTSSLSTTVIPIALHGPQPRTGPSDPDFFFYGYALSRIIPSGSGFVRIHEDESLRAGNGSCRVFLSSLRRRKVNASTSWYFGSVKWERSFLLIKLPHYVLCSIPRSSDFKASSTARS</sequence>
<name>A0A2H3BEX8_9AGAR</name>
<dbReference type="AlphaFoldDB" id="A0A2H3BEX8"/>
<protein>
    <submittedName>
        <fullName evidence="2">Uncharacterized protein</fullName>
    </submittedName>
</protein>
<feature type="compositionally biased region" description="Polar residues" evidence="1">
    <location>
        <begin position="40"/>
        <end position="59"/>
    </location>
</feature>
<reference evidence="3" key="1">
    <citation type="journal article" date="2017" name="Nat. Ecol. Evol.">
        <title>Genome expansion and lineage-specific genetic innovations in the forest pathogenic fungi Armillaria.</title>
        <authorList>
            <person name="Sipos G."/>
            <person name="Prasanna A.N."/>
            <person name="Walter M.C."/>
            <person name="O'Connor E."/>
            <person name="Balint B."/>
            <person name="Krizsan K."/>
            <person name="Kiss B."/>
            <person name="Hess J."/>
            <person name="Varga T."/>
            <person name="Slot J."/>
            <person name="Riley R."/>
            <person name="Boka B."/>
            <person name="Rigling D."/>
            <person name="Barry K."/>
            <person name="Lee J."/>
            <person name="Mihaltcheva S."/>
            <person name="LaButti K."/>
            <person name="Lipzen A."/>
            <person name="Waldron R."/>
            <person name="Moloney N.M."/>
            <person name="Sperisen C."/>
            <person name="Kredics L."/>
            <person name="Vagvoelgyi C."/>
            <person name="Patrignani A."/>
            <person name="Fitzpatrick D."/>
            <person name="Nagy I."/>
            <person name="Doyle S."/>
            <person name="Anderson J.B."/>
            <person name="Grigoriev I.V."/>
            <person name="Gueldener U."/>
            <person name="Muensterkoetter M."/>
            <person name="Nagy L.G."/>
        </authorList>
    </citation>
    <scope>NUCLEOTIDE SEQUENCE [LARGE SCALE GENOMIC DNA]</scope>
    <source>
        <strain evidence="3">28-4</strain>
    </source>
</reference>
<gene>
    <name evidence="2" type="ORF">ARMSODRAFT_1022898</name>
</gene>
<dbReference type="Proteomes" id="UP000218334">
    <property type="component" value="Unassembled WGS sequence"/>
</dbReference>